<reference evidence="1" key="1">
    <citation type="journal article" date="2020" name="Nature">
        <title>Giant virus diversity and host interactions through global metagenomics.</title>
        <authorList>
            <person name="Schulz F."/>
            <person name="Roux S."/>
            <person name="Paez-Espino D."/>
            <person name="Jungbluth S."/>
            <person name="Walsh D.A."/>
            <person name="Denef V.J."/>
            <person name="McMahon K.D."/>
            <person name="Konstantinidis K.T."/>
            <person name="Eloe-Fadrosh E.A."/>
            <person name="Kyrpides N.C."/>
            <person name="Woyke T."/>
        </authorList>
    </citation>
    <scope>NUCLEOTIDE SEQUENCE</scope>
    <source>
        <strain evidence="1">GVMAG-M-3300023179-103</strain>
    </source>
</reference>
<accession>A0A6C0DZA8</accession>
<organism evidence="1">
    <name type="scientific">viral metagenome</name>
    <dbReference type="NCBI Taxonomy" id="1070528"/>
    <lineage>
        <taxon>unclassified sequences</taxon>
        <taxon>metagenomes</taxon>
        <taxon>organismal metagenomes</taxon>
    </lineage>
</organism>
<name>A0A6C0DZA8_9ZZZZ</name>
<dbReference type="AlphaFoldDB" id="A0A6C0DZA8"/>
<sequence>MNIPLHTILKNINTQTKSFNKTEFVKKMKEKHSILKNNHTFILPSQIDMKLYPGDLFRYGDENFISGLCIIIKVEYKKVKNLDTSMSDKYIDHFVIKTGDIYKKLFINNYFVFKYNQMSNKMANIQKIFKIENNEKDIDIAKHNNVFDYIDELVSNHEKTKI</sequence>
<evidence type="ECO:0000313" key="1">
    <source>
        <dbReference type="EMBL" id="QHT22114.1"/>
    </source>
</evidence>
<proteinExistence type="predicted"/>
<dbReference type="EMBL" id="MN739703">
    <property type="protein sequence ID" value="QHT22114.1"/>
    <property type="molecule type" value="Genomic_DNA"/>
</dbReference>
<protein>
    <submittedName>
        <fullName evidence="1">Uncharacterized protein</fullName>
    </submittedName>
</protein>